<dbReference type="InterPro" id="IPR000523">
    <property type="entry name" value="Mg_chelatse_chII-like_cat_dom"/>
</dbReference>
<proteinExistence type="predicted"/>
<gene>
    <name evidence="3" type="ORF">YC6258_00223</name>
</gene>
<dbReference type="InterPro" id="IPR045006">
    <property type="entry name" value="CHLI-like"/>
</dbReference>
<sequence length="208" mass="23389">MLFLDELPEYSRAVLDVLREPLESGKIVISRAARQITFPASFQLVAAMNPTPGGYAASDPRSQSYSAEQIRQYMSRVSGPFLDRIDMHVEVPPVPTQVLAAGQASESSAQVRQRVEQAWQIQLDRQGKGNHLLSTREIDHFCRLQNADSQLLQTAVDRLGLSARSYHRILKVARTLADLDQTKEIQRPHLTEALGYRQLDRIGNNIAR</sequence>
<dbReference type="AlphaFoldDB" id="A0A0C5UYD2"/>
<evidence type="ECO:0000313" key="3">
    <source>
        <dbReference type="EMBL" id="AJQ92275.1"/>
    </source>
</evidence>
<dbReference type="Pfam" id="PF13335">
    <property type="entry name" value="Mg_chelatase_C"/>
    <property type="match status" value="1"/>
</dbReference>
<reference evidence="3 4" key="1">
    <citation type="submission" date="2014-01" db="EMBL/GenBank/DDBJ databases">
        <title>Full genme sequencing of cellulolytic bacterium Gynuella sunshinyii YC6258T gen. nov., sp. nov.</title>
        <authorList>
            <person name="Khan H."/>
            <person name="Chung E.J."/>
            <person name="Chung Y.R."/>
        </authorList>
    </citation>
    <scope>NUCLEOTIDE SEQUENCE [LARGE SCALE GENOMIC DNA]</scope>
    <source>
        <strain evidence="3 4">YC6258</strain>
    </source>
</reference>
<dbReference type="EMBL" id="CP007142">
    <property type="protein sequence ID" value="AJQ92275.1"/>
    <property type="molecule type" value="Genomic_DNA"/>
</dbReference>
<dbReference type="HOGENOM" id="CLU_026145_2_1_6"/>
<dbReference type="GO" id="GO:0005524">
    <property type="term" value="F:ATP binding"/>
    <property type="evidence" value="ECO:0007669"/>
    <property type="project" value="InterPro"/>
</dbReference>
<dbReference type="InterPro" id="IPR027417">
    <property type="entry name" value="P-loop_NTPase"/>
</dbReference>
<evidence type="ECO:0000259" key="1">
    <source>
        <dbReference type="Pfam" id="PF01078"/>
    </source>
</evidence>
<dbReference type="STRING" id="1445510.YC6258_00223"/>
<dbReference type="Gene3D" id="3.40.50.300">
    <property type="entry name" value="P-loop containing nucleotide triphosphate hydrolases"/>
    <property type="match status" value="1"/>
</dbReference>
<accession>A0A0C5UYD2</accession>
<dbReference type="PATRIC" id="fig|1445510.3.peg.216"/>
<dbReference type="PANTHER" id="PTHR32039:SF7">
    <property type="entry name" value="COMPETENCE PROTEIN COMM"/>
    <property type="match status" value="1"/>
</dbReference>
<dbReference type="KEGG" id="gsn:YC6258_00223"/>
<dbReference type="PANTHER" id="PTHR32039">
    <property type="entry name" value="MAGNESIUM-CHELATASE SUBUNIT CHLI"/>
    <property type="match status" value="1"/>
</dbReference>
<feature type="domain" description="Magnesium chelatase ChlI-like catalytic" evidence="1">
    <location>
        <begin position="1"/>
        <end position="97"/>
    </location>
</feature>
<organism evidence="3 4">
    <name type="scientific">Gynuella sunshinyii YC6258</name>
    <dbReference type="NCBI Taxonomy" id="1445510"/>
    <lineage>
        <taxon>Bacteria</taxon>
        <taxon>Pseudomonadati</taxon>
        <taxon>Pseudomonadota</taxon>
        <taxon>Gammaproteobacteria</taxon>
        <taxon>Oceanospirillales</taxon>
        <taxon>Saccharospirillaceae</taxon>
        <taxon>Gynuella</taxon>
    </lineage>
</organism>
<dbReference type="Proteomes" id="UP000032266">
    <property type="component" value="Chromosome"/>
</dbReference>
<dbReference type="InterPro" id="IPR025158">
    <property type="entry name" value="Mg_chelat-rel_C"/>
</dbReference>
<protein>
    <submittedName>
        <fullName evidence="3">Putative ATPase with chaperone activity</fullName>
    </submittedName>
</protein>
<feature type="domain" description="Mg chelatase-related protein C-terminal" evidence="2">
    <location>
        <begin position="106"/>
        <end position="197"/>
    </location>
</feature>
<name>A0A0C5UYD2_9GAMM</name>
<evidence type="ECO:0000259" key="2">
    <source>
        <dbReference type="Pfam" id="PF13335"/>
    </source>
</evidence>
<evidence type="ECO:0000313" key="4">
    <source>
        <dbReference type="Proteomes" id="UP000032266"/>
    </source>
</evidence>
<dbReference type="Pfam" id="PF01078">
    <property type="entry name" value="Mg_chelatase"/>
    <property type="match status" value="1"/>
</dbReference>
<keyword evidence="4" id="KW-1185">Reference proteome</keyword>
<dbReference type="SUPFAM" id="SSF52540">
    <property type="entry name" value="P-loop containing nucleoside triphosphate hydrolases"/>
    <property type="match status" value="1"/>
</dbReference>